<name>A0A0L6UP49_9BASI</name>
<feature type="region of interest" description="Disordered" evidence="6">
    <location>
        <begin position="258"/>
        <end position="280"/>
    </location>
</feature>
<keyword evidence="8" id="KW-1185">Reference proteome</keyword>
<comment type="subcellular location">
    <subcellularLocation>
        <location evidence="1">Nucleus</location>
    </subcellularLocation>
</comment>
<evidence type="ECO:0000256" key="5">
    <source>
        <dbReference type="ARBA" id="ARBA00023242"/>
    </source>
</evidence>
<evidence type="ECO:0000256" key="4">
    <source>
        <dbReference type="ARBA" id="ARBA00022833"/>
    </source>
</evidence>
<dbReference type="OrthoDB" id="2748837at2759"/>
<sequence>MQVYPNSFGLQKSNPKWQGNNLPQYPLLIKIRDQVPKLSQKFKHHKPSKIRGSGIIFQPCNSLLARDRSGSTKSMREHLFCKYKLIDPGKVESGLKYISVMIKKEKTNHVSKFSIFCKGLTLKSLKKAITYLIANTDLVPVAFFEHKSFRELMNLVNPELGFNRCGHWHSSSSHTGSNFAKVFIEVLDNYNLTDFLVGITVDNASKNSSLAARVEQILDGQFMASEHLLGCMAHVINLDAKYGLQSFRFKTNTPDSELTLEKMNNPMHKSHHQPTRQSQR</sequence>
<keyword evidence="4" id="KW-0862">Zinc</keyword>
<evidence type="ECO:0000256" key="2">
    <source>
        <dbReference type="ARBA" id="ARBA00022723"/>
    </source>
</evidence>
<reference evidence="7 8" key="1">
    <citation type="submission" date="2015-08" db="EMBL/GenBank/DDBJ databases">
        <title>Next Generation Sequencing and Analysis of the Genome of Puccinia sorghi L Schw, the Causal Agent of Maize Common Rust.</title>
        <authorList>
            <person name="Rochi L."/>
            <person name="Burguener G."/>
            <person name="Darino M."/>
            <person name="Turjanski A."/>
            <person name="Kreff E."/>
            <person name="Dieguez M.J."/>
            <person name="Sacco F."/>
        </authorList>
    </citation>
    <scope>NUCLEOTIDE SEQUENCE [LARGE SCALE GENOMIC DNA]</scope>
    <source>
        <strain evidence="7 8">RO10H11247</strain>
    </source>
</reference>
<keyword evidence="2" id="KW-0479">Metal-binding</keyword>
<evidence type="ECO:0000256" key="6">
    <source>
        <dbReference type="SAM" id="MobiDB-lite"/>
    </source>
</evidence>
<dbReference type="InterPro" id="IPR052035">
    <property type="entry name" value="ZnF_BED_domain_contain"/>
</dbReference>
<gene>
    <name evidence="7" type="ORF">VP01_463g10</name>
</gene>
<accession>A0A0L6UP49</accession>
<keyword evidence="3" id="KW-0863">Zinc-finger</keyword>
<evidence type="ECO:0000256" key="1">
    <source>
        <dbReference type="ARBA" id="ARBA00004123"/>
    </source>
</evidence>
<feature type="compositionally biased region" description="Basic residues" evidence="6">
    <location>
        <begin position="268"/>
        <end position="280"/>
    </location>
</feature>
<proteinExistence type="predicted"/>
<dbReference type="EMBL" id="LAVV01009768">
    <property type="protein sequence ID" value="KNZ50022.1"/>
    <property type="molecule type" value="Genomic_DNA"/>
</dbReference>
<dbReference type="GO" id="GO:0008270">
    <property type="term" value="F:zinc ion binding"/>
    <property type="evidence" value="ECO:0007669"/>
    <property type="project" value="UniProtKB-KW"/>
</dbReference>
<dbReference type="PANTHER" id="PTHR46481">
    <property type="entry name" value="ZINC FINGER BED DOMAIN-CONTAINING PROTEIN 4"/>
    <property type="match status" value="1"/>
</dbReference>
<evidence type="ECO:0008006" key="9">
    <source>
        <dbReference type="Google" id="ProtNLM"/>
    </source>
</evidence>
<dbReference type="GO" id="GO:0005634">
    <property type="term" value="C:nucleus"/>
    <property type="evidence" value="ECO:0007669"/>
    <property type="project" value="UniProtKB-SubCell"/>
</dbReference>
<evidence type="ECO:0000313" key="8">
    <source>
        <dbReference type="Proteomes" id="UP000037035"/>
    </source>
</evidence>
<evidence type="ECO:0000313" key="7">
    <source>
        <dbReference type="EMBL" id="KNZ50022.1"/>
    </source>
</evidence>
<comment type="caution">
    <text evidence="7">The sequence shown here is derived from an EMBL/GenBank/DDBJ whole genome shotgun (WGS) entry which is preliminary data.</text>
</comment>
<evidence type="ECO:0000256" key="3">
    <source>
        <dbReference type="ARBA" id="ARBA00022771"/>
    </source>
</evidence>
<organism evidence="7 8">
    <name type="scientific">Puccinia sorghi</name>
    <dbReference type="NCBI Taxonomy" id="27349"/>
    <lineage>
        <taxon>Eukaryota</taxon>
        <taxon>Fungi</taxon>
        <taxon>Dikarya</taxon>
        <taxon>Basidiomycota</taxon>
        <taxon>Pucciniomycotina</taxon>
        <taxon>Pucciniomycetes</taxon>
        <taxon>Pucciniales</taxon>
        <taxon>Pucciniaceae</taxon>
        <taxon>Puccinia</taxon>
    </lineage>
</organism>
<protein>
    <recommendedName>
        <fullName evidence="9">DUF659 domain-containing protein</fullName>
    </recommendedName>
</protein>
<keyword evidence="5" id="KW-0539">Nucleus</keyword>
<dbReference type="PANTHER" id="PTHR46481:SF10">
    <property type="entry name" value="ZINC FINGER BED DOMAIN-CONTAINING PROTEIN 39"/>
    <property type="match status" value="1"/>
</dbReference>
<dbReference type="VEuPathDB" id="FungiDB:VP01_463g10"/>
<dbReference type="Proteomes" id="UP000037035">
    <property type="component" value="Unassembled WGS sequence"/>
</dbReference>
<dbReference type="AlphaFoldDB" id="A0A0L6UP49"/>